<evidence type="ECO:0000256" key="7">
    <source>
        <dbReference type="ARBA" id="ARBA00023091"/>
    </source>
</evidence>
<accession>A0A9W8C8B9</accession>
<evidence type="ECO:0000256" key="9">
    <source>
        <dbReference type="ARBA" id="ARBA00031746"/>
    </source>
</evidence>
<dbReference type="SUPFAM" id="SSF53955">
    <property type="entry name" value="Lysozyme-like"/>
    <property type="match status" value="1"/>
</dbReference>
<proteinExistence type="predicted"/>
<dbReference type="EMBL" id="JAFHDT010000004">
    <property type="protein sequence ID" value="KAI7810432.1"/>
    <property type="molecule type" value="Genomic_DNA"/>
</dbReference>
<feature type="compositionally biased region" description="Polar residues" evidence="10">
    <location>
        <begin position="104"/>
        <end position="114"/>
    </location>
</feature>
<evidence type="ECO:0000256" key="3">
    <source>
        <dbReference type="ARBA" id="ARBA00022525"/>
    </source>
</evidence>
<comment type="function">
    <text evidence="1">Regulatory subunit of lactose synthase, changes the substrate specificity of galactosyltransferase in the mammary gland making glucose a good acceptor substrate for this enzyme. This enables LS to synthesize lactose, the major carbohydrate component of milk. In other tissues, galactosyltransferase transfers galactose onto the N-acetylglucosamine of the oligosaccharide chains in glycoproteins.</text>
</comment>
<reference evidence="12" key="1">
    <citation type="submission" date="2021-02" db="EMBL/GenBank/DDBJ databases">
        <title>Comparative genomics reveals that relaxation of natural selection precedes convergent phenotypic evolution of cavefish.</title>
        <authorList>
            <person name="Peng Z."/>
        </authorList>
    </citation>
    <scope>NUCLEOTIDE SEQUENCE</scope>
    <source>
        <tissue evidence="12">Muscle</tissue>
    </source>
</reference>
<keyword evidence="5" id="KW-0494">Milk protein</keyword>
<dbReference type="SMART" id="SM00263">
    <property type="entry name" value="LYZ1"/>
    <property type="match status" value="1"/>
</dbReference>
<keyword evidence="6" id="KW-0106">Calcium</keyword>
<dbReference type="PANTHER" id="PTHR11407">
    <property type="entry name" value="LYSOZYME C"/>
    <property type="match status" value="1"/>
</dbReference>
<keyword evidence="4" id="KW-0479">Metal-binding</keyword>
<dbReference type="GO" id="GO:0003796">
    <property type="term" value="F:lysozyme activity"/>
    <property type="evidence" value="ECO:0007669"/>
    <property type="project" value="TreeGrafter"/>
</dbReference>
<dbReference type="GO" id="GO:0005989">
    <property type="term" value="P:lactose biosynthetic process"/>
    <property type="evidence" value="ECO:0007669"/>
    <property type="project" value="UniProtKB-KW"/>
</dbReference>
<name>A0A9W8C8B9_TRIRA</name>
<dbReference type="GO" id="GO:0005576">
    <property type="term" value="C:extracellular region"/>
    <property type="evidence" value="ECO:0007669"/>
    <property type="project" value="UniProtKB-SubCell"/>
</dbReference>
<dbReference type="InterPro" id="IPR001916">
    <property type="entry name" value="Glyco_hydro_22"/>
</dbReference>
<keyword evidence="7" id="KW-0422">Lactose biosynthesis</keyword>
<dbReference type="Proteomes" id="UP001059041">
    <property type="component" value="Linkage Group LG4"/>
</dbReference>
<gene>
    <name evidence="12" type="ORF">IRJ41_001557</name>
</gene>
<dbReference type="Gene3D" id="1.10.530.10">
    <property type="match status" value="1"/>
</dbReference>
<feature type="region of interest" description="Disordered" evidence="10">
    <location>
        <begin position="104"/>
        <end position="156"/>
    </location>
</feature>
<evidence type="ECO:0000256" key="2">
    <source>
        <dbReference type="ARBA" id="ARBA00004613"/>
    </source>
</evidence>
<dbReference type="InterPro" id="IPR019799">
    <property type="entry name" value="Glyco_hydro_22_CS"/>
</dbReference>
<feature type="domain" description="Glycosyl hydrolases family 22 (GH22)" evidence="11">
    <location>
        <begin position="188"/>
        <end position="206"/>
    </location>
</feature>
<evidence type="ECO:0000256" key="1">
    <source>
        <dbReference type="ARBA" id="ARBA00002592"/>
    </source>
</evidence>
<evidence type="ECO:0000256" key="8">
    <source>
        <dbReference type="ARBA" id="ARBA00023157"/>
    </source>
</evidence>
<dbReference type="GO" id="GO:0050829">
    <property type="term" value="P:defense response to Gram-negative bacterium"/>
    <property type="evidence" value="ECO:0007669"/>
    <property type="project" value="TreeGrafter"/>
</dbReference>
<protein>
    <recommendedName>
        <fullName evidence="9">Lactose synthase B protein</fullName>
    </recommendedName>
</protein>
<evidence type="ECO:0000256" key="4">
    <source>
        <dbReference type="ARBA" id="ARBA00022723"/>
    </source>
</evidence>
<dbReference type="GO" id="GO:0046872">
    <property type="term" value="F:metal ion binding"/>
    <property type="evidence" value="ECO:0007669"/>
    <property type="project" value="UniProtKB-KW"/>
</dbReference>
<dbReference type="AlphaFoldDB" id="A0A9W8C8B9"/>
<sequence length="251" mass="27461">MGLYVHRHRHIPLTAKHRHRETHTAEITRIGPEVKMLAVVGVLFFVAGVSDSLVLNKCQLKQQLEAAAFTLPQGVLNETTEDLLAKIVCHTQLTSGFNTSTVKQITNPNNCSNSDESDRGNRMVRSARSGKGRPPPPSQVEPSSSEEDSDSGEKHENGGMKLWTLYGLFQLSDSVACTSTRGRSLNLCGLSCSKLIDDDISDDLACTQLLINKITAVNPDRKVADLINKMISLIYQAECVNVVASSYFSDC</sequence>
<comment type="subcellular location">
    <subcellularLocation>
        <location evidence="2">Secreted</location>
    </subcellularLocation>
</comment>
<keyword evidence="3" id="KW-0964">Secreted</keyword>
<evidence type="ECO:0000256" key="6">
    <source>
        <dbReference type="ARBA" id="ARBA00022837"/>
    </source>
</evidence>
<evidence type="ECO:0000259" key="11">
    <source>
        <dbReference type="PROSITE" id="PS00128"/>
    </source>
</evidence>
<evidence type="ECO:0000256" key="10">
    <source>
        <dbReference type="SAM" id="MobiDB-lite"/>
    </source>
</evidence>
<keyword evidence="8" id="KW-1015">Disulfide bond</keyword>
<dbReference type="InterPro" id="IPR023346">
    <property type="entry name" value="Lysozyme-like_dom_sf"/>
</dbReference>
<organism evidence="12 13">
    <name type="scientific">Triplophysa rosa</name>
    <name type="common">Cave loach</name>
    <dbReference type="NCBI Taxonomy" id="992332"/>
    <lineage>
        <taxon>Eukaryota</taxon>
        <taxon>Metazoa</taxon>
        <taxon>Chordata</taxon>
        <taxon>Craniata</taxon>
        <taxon>Vertebrata</taxon>
        <taxon>Euteleostomi</taxon>
        <taxon>Actinopterygii</taxon>
        <taxon>Neopterygii</taxon>
        <taxon>Teleostei</taxon>
        <taxon>Ostariophysi</taxon>
        <taxon>Cypriniformes</taxon>
        <taxon>Nemacheilidae</taxon>
        <taxon>Triplophysa</taxon>
    </lineage>
</organism>
<keyword evidence="13" id="KW-1185">Reference proteome</keyword>
<dbReference type="GO" id="GO:0050830">
    <property type="term" value="P:defense response to Gram-positive bacterium"/>
    <property type="evidence" value="ECO:0007669"/>
    <property type="project" value="TreeGrafter"/>
</dbReference>
<comment type="caution">
    <text evidence="12">The sequence shown here is derived from an EMBL/GenBank/DDBJ whole genome shotgun (WGS) entry which is preliminary data.</text>
</comment>
<dbReference type="OrthoDB" id="17373at2759"/>
<dbReference type="Pfam" id="PF00062">
    <property type="entry name" value="Lys"/>
    <property type="match status" value="1"/>
</dbReference>
<evidence type="ECO:0000313" key="13">
    <source>
        <dbReference type="Proteomes" id="UP001059041"/>
    </source>
</evidence>
<dbReference type="PROSITE" id="PS51348">
    <property type="entry name" value="GLYCOSYL_HYDROL_F22_2"/>
    <property type="match status" value="1"/>
</dbReference>
<dbReference type="PROSITE" id="PS00128">
    <property type="entry name" value="GLYCOSYL_HYDROL_F22_1"/>
    <property type="match status" value="1"/>
</dbReference>
<evidence type="ECO:0000313" key="12">
    <source>
        <dbReference type="EMBL" id="KAI7810432.1"/>
    </source>
</evidence>
<evidence type="ECO:0000256" key="5">
    <source>
        <dbReference type="ARBA" id="ARBA00022743"/>
    </source>
</evidence>
<dbReference type="PANTHER" id="PTHR11407:SF32">
    <property type="entry name" value="ALPHA-LACTALBUMIN"/>
    <property type="match status" value="1"/>
</dbReference>